<dbReference type="Pfam" id="PF01408">
    <property type="entry name" value="GFO_IDH_MocA"/>
    <property type="match status" value="1"/>
</dbReference>
<sequence length="342" mass="37208">MEQIKIGVIGCGSIAKHRHLPEYHLNGRAEIMAVCDIVEERAMDMAALYHAEAYTSYEDLLENPEIDAVSVCTPNYLHAPISIAALKAGKHVLCEKPMAVSVEEAESMIEAARKYGKKLMIGHNQRFVPSHQKARAFIASGEAGKVYSFRTAFGHGGPEGWSADGKDSWFFRKSEAFIGAMGDLGVHKADLIRYLLGEEITQAGAFVEASSKENSDVDDTAVCILKTESGVIGTLAASWSYVSKEDNSTIIYAENAILRLEDDPVNSLVIQYKNGETLKYELGGIQTNEEGKQTQSHVISTFIDSIAEDKEPPVSGEEGLKSLRVVLAALESGQSGKIVRLP</sequence>
<dbReference type="AlphaFoldDB" id="A0A5D4SEB6"/>
<dbReference type="PANTHER" id="PTHR43377:SF1">
    <property type="entry name" value="BILIVERDIN REDUCTASE A"/>
    <property type="match status" value="1"/>
</dbReference>
<feature type="domain" description="GFO/IDH/MocA-like oxidoreductase" evidence="2">
    <location>
        <begin position="131"/>
        <end position="258"/>
    </location>
</feature>
<dbReference type="EMBL" id="VTES01000007">
    <property type="protein sequence ID" value="TYS60454.1"/>
    <property type="molecule type" value="Genomic_DNA"/>
</dbReference>
<dbReference type="InterPro" id="IPR051450">
    <property type="entry name" value="Gfo/Idh/MocA_Oxidoreductases"/>
</dbReference>
<evidence type="ECO:0000313" key="4">
    <source>
        <dbReference type="Proteomes" id="UP000323732"/>
    </source>
</evidence>
<protein>
    <submittedName>
        <fullName evidence="3">Gfo/Idh/MocA family oxidoreductase</fullName>
    </submittedName>
</protein>
<dbReference type="GeneID" id="97348385"/>
<dbReference type="PANTHER" id="PTHR43377">
    <property type="entry name" value="BILIVERDIN REDUCTASE A"/>
    <property type="match status" value="1"/>
</dbReference>
<dbReference type="RefSeq" id="WP_009794999.1">
    <property type="nucleotide sequence ID" value="NZ_CP160000.1"/>
</dbReference>
<dbReference type="Gene3D" id="3.30.360.10">
    <property type="entry name" value="Dihydrodipicolinate Reductase, domain 2"/>
    <property type="match status" value="1"/>
</dbReference>
<dbReference type="InterPro" id="IPR000683">
    <property type="entry name" value="Gfo/Idh/MocA-like_OxRdtase_N"/>
</dbReference>
<feature type="domain" description="Gfo/Idh/MocA-like oxidoreductase N-terminal" evidence="1">
    <location>
        <begin position="4"/>
        <end position="123"/>
    </location>
</feature>
<dbReference type="Gene3D" id="3.40.50.720">
    <property type="entry name" value="NAD(P)-binding Rossmann-like Domain"/>
    <property type="match status" value="1"/>
</dbReference>
<evidence type="ECO:0000313" key="3">
    <source>
        <dbReference type="EMBL" id="TYS60454.1"/>
    </source>
</evidence>
<dbReference type="SUPFAM" id="SSF51735">
    <property type="entry name" value="NAD(P)-binding Rossmann-fold domains"/>
    <property type="match status" value="1"/>
</dbReference>
<evidence type="ECO:0000259" key="2">
    <source>
        <dbReference type="Pfam" id="PF22725"/>
    </source>
</evidence>
<dbReference type="PRINTS" id="PR01775">
    <property type="entry name" value="GLFROXRDTASE"/>
</dbReference>
<comment type="caution">
    <text evidence="3">The sequence shown here is derived from an EMBL/GenBank/DDBJ whole genome shotgun (WGS) entry which is preliminary data.</text>
</comment>
<gene>
    <name evidence="3" type="ORF">FZD47_21875</name>
</gene>
<dbReference type="InterPro" id="IPR036291">
    <property type="entry name" value="NAD(P)-bd_dom_sf"/>
</dbReference>
<dbReference type="Pfam" id="PF22725">
    <property type="entry name" value="GFO_IDH_MocA_C3"/>
    <property type="match status" value="1"/>
</dbReference>
<dbReference type="InterPro" id="IPR055170">
    <property type="entry name" value="GFO_IDH_MocA-like_dom"/>
</dbReference>
<name>A0A5D4SEB6_9BACI</name>
<evidence type="ECO:0000259" key="1">
    <source>
        <dbReference type="Pfam" id="PF01408"/>
    </source>
</evidence>
<dbReference type="InterPro" id="IPR008354">
    <property type="entry name" value="Glc-Fru_OxRdtase_bac"/>
</dbReference>
<proteinExistence type="predicted"/>
<reference evidence="3 4" key="1">
    <citation type="submission" date="2019-08" db="EMBL/GenBank/DDBJ databases">
        <title>Bacillus genomes from the desert of Cuatro Cienegas, Coahuila.</title>
        <authorList>
            <person name="Olmedo-Alvarez G."/>
        </authorList>
    </citation>
    <scope>NUCLEOTIDE SEQUENCE [LARGE SCALE GENOMIC DNA]</scope>
    <source>
        <strain evidence="3 4">CH37_1T</strain>
    </source>
</reference>
<organism evidence="3 4">
    <name type="scientific">Bacillus infantis</name>
    <dbReference type="NCBI Taxonomy" id="324767"/>
    <lineage>
        <taxon>Bacteria</taxon>
        <taxon>Bacillati</taxon>
        <taxon>Bacillota</taxon>
        <taxon>Bacilli</taxon>
        <taxon>Bacillales</taxon>
        <taxon>Bacillaceae</taxon>
        <taxon>Bacillus</taxon>
    </lineage>
</organism>
<dbReference type="GO" id="GO:0000166">
    <property type="term" value="F:nucleotide binding"/>
    <property type="evidence" value="ECO:0007669"/>
    <property type="project" value="InterPro"/>
</dbReference>
<dbReference type="SUPFAM" id="SSF55347">
    <property type="entry name" value="Glyceraldehyde-3-phosphate dehydrogenase-like, C-terminal domain"/>
    <property type="match status" value="1"/>
</dbReference>
<dbReference type="Proteomes" id="UP000323732">
    <property type="component" value="Unassembled WGS sequence"/>
</dbReference>
<accession>A0A5D4SEB6</accession>